<dbReference type="EMBL" id="JOPJ01000019">
    <property type="protein sequence ID" value="OUJ12114.1"/>
    <property type="molecule type" value="Genomic_DNA"/>
</dbReference>
<proteinExistence type="predicted"/>
<evidence type="ECO:0000313" key="2">
    <source>
        <dbReference type="Proteomes" id="UP000194931"/>
    </source>
</evidence>
<dbReference type="Proteomes" id="UP000194931">
    <property type="component" value="Unassembled WGS sequence"/>
</dbReference>
<evidence type="ECO:0000313" key="1">
    <source>
        <dbReference type="EMBL" id="OUJ12114.1"/>
    </source>
</evidence>
<comment type="caution">
    <text evidence="1">The sequence shown here is derived from an EMBL/GenBank/DDBJ whole genome shotgun (WGS) entry which is preliminary data.</text>
</comment>
<keyword evidence="2" id="KW-1185">Reference proteome</keyword>
<protein>
    <submittedName>
        <fullName evidence="1">Uncharacterized protein</fullName>
    </submittedName>
</protein>
<accession>A0A252BTA4</accession>
<name>A0A252BTA4_9PROT</name>
<dbReference type="AlphaFoldDB" id="A0A252BTA4"/>
<gene>
    <name evidence="1" type="ORF">HK26_03895</name>
</gene>
<reference evidence="2" key="1">
    <citation type="submission" date="2014-06" db="EMBL/GenBank/DDBJ databases">
        <authorList>
            <person name="Winans N.J."/>
            <person name="Newell P.D."/>
            <person name="Douglas A.E."/>
        </authorList>
    </citation>
    <scope>NUCLEOTIDE SEQUENCE [LARGE SCALE GENOMIC DNA]</scope>
</reference>
<organism evidence="1 2">
    <name type="scientific">Acetobacter okinawensis</name>
    <dbReference type="NCBI Taxonomy" id="1076594"/>
    <lineage>
        <taxon>Bacteria</taxon>
        <taxon>Pseudomonadati</taxon>
        <taxon>Pseudomonadota</taxon>
        <taxon>Alphaproteobacteria</taxon>
        <taxon>Acetobacterales</taxon>
        <taxon>Acetobacteraceae</taxon>
        <taxon>Acetobacter</taxon>
    </lineage>
</organism>
<sequence length="152" mass="17623">MPDSDGTLKGWNVILTYEEIDEQLKDDANIFLENNHSKYSIDINNVDFFQDLPEPRILSGYYINVHVGSRGKIYITPLRFLFSKNFETTYGKSIVSYFEALKWKGLLLKKPDAKILSKNSSLWEMIIDKEDEWSDAIITLEDFVKVIGNIFS</sequence>